<evidence type="ECO:0000313" key="4">
    <source>
        <dbReference type="EMBL" id="KUF40536.1"/>
    </source>
</evidence>
<accession>A0A1V3TL71</accession>
<name>A0A0W7YZR0_9BURK</name>
<feature type="transmembrane region" description="Helical" evidence="2">
    <location>
        <begin position="309"/>
        <end position="331"/>
    </location>
</feature>
<feature type="transmembrane region" description="Helical" evidence="2">
    <location>
        <begin position="144"/>
        <end position="165"/>
    </location>
</feature>
<dbReference type="AlphaFoldDB" id="A0A0W7YZR0"/>
<organism evidence="4 5">
    <name type="scientific">Comamonas kerstersii</name>
    <dbReference type="NCBI Taxonomy" id="225992"/>
    <lineage>
        <taxon>Bacteria</taxon>
        <taxon>Pseudomonadati</taxon>
        <taxon>Pseudomonadota</taxon>
        <taxon>Betaproteobacteria</taxon>
        <taxon>Burkholderiales</taxon>
        <taxon>Comamonadaceae</taxon>
        <taxon>Comamonas</taxon>
    </lineage>
</organism>
<protein>
    <submittedName>
        <fullName evidence="4">Uncharacterized protein</fullName>
    </submittedName>
</protein>
<evidence type="ECO:0000256" key="1">
    <source>
        <dbReference type="SAM" id="MobiDB-lite"/>
    </source>
</evidence>
<evidence type="ECO:0000313" key="6">
    <source>
        <dbReference type="Proteomes" id="UP000242792"/>
    </source>
</evidence>
<proteinExistence type="predicted"/>
<feature type="transmembrane region" description="Helical" evidence="2">
    <location>
        <begin position="223"/>
        <end position="246"/>
    </location>
</feature>
<dbReference type="STRING" id="225992.B5M06_07205"/>
<feature type="region of interest" description="Disordered" evidence="1">
    <location>
        <begin position="405"/>
        <end position="424"/>
    </location>
</feature>
<keyword evidence="5" id="KW-1185">Reference proteome</keyword>
<dbReference type="Proteomes" id="UP000053300">
    <property type="component" value="Unassembled WGS sequence"/>
</dbReference>
<reference evidence="3 6" key="2">
    <citation type="submission" date="2017-03" db="EMBL/GenBank/DDBJ databases">
        <title>Rapid Whole Genome Sequencing of Comamonas kerstersii Causing Continuous ambulatory Peritoneal Dialysis-Associated Peritonitis.</title>
        <authorList>
            <person name="Zheng B."/>
        </authorList>
    </citation>
    <scope>NUCLEOTIDE SEQUENCE [LARGE SCALE GENOMIC DNA]</scope>
    <source>
        <strain evidence="3 6">8943</strain>
    </source>
</reference>
<dbReference type="OrthoDB" id="5366203at2"/>
<feature type="transmembrane region" description="Helical" evidence="2">
    <location>
        <begin position="109"/>
        <end position="132"/>
    </location>
</feature>
<dbReference type="EMBL" id="LPXH01000027">
    <property type="protein sequence ID" value="KUF40536.1"/>
    <property type="molecule type" value="Genomic_DNA"/>
</dbReference>
<dbReference type="RefSeq" id="WP_054067165.1">
    <property type="nucleotide sequence ID" value="NZ_CAUCIF010000002.1"/>
</dbReference>
<keyword evidence="2" id="KW-0472">Membrane</keyword>
<accession>A0A0W7YZR0</accession>
<evidence type="ECO:0000313" key="3">
    <source>
        <dbReference type="EMBL" id="AQZ98072.1"/>
    </source>
</evidence>
<dbReference type="EMBL" id="CP020121">
    <property type="protein sequence ID" value="AQZ98072.1"/>
    <property type="molecule type" value="Genomic_DNA"/>
</dbReference>
<evidence type="ECO:0000256" key="2">
    <source>
        <dbReference type="SAM" id="Phobius"/>
    </source>
</evidence>
<keyword evidence="2" id="KW-1133">Transmembrane helix</keyword>
<reference evidence="4 5" key="1">
    <citation type="submission" date="2015-12" db="EMBL/GenBank/DDBJ databases">
        <title>Complete genome sequence of a multi-drug resistant strain Acidovorax sp. 12322-1.</title>
        <authorList>
            <person name="Ming D."/>
            <person name="Wang M."/>
            <person name="Hu S."/>
            <person name="Zhou Y."/>
            <person name="Jiang T."/>
        </authorList>
    </citation>
    <scope>NUCLEOTIDE SEQUENCE [LARGE SCALE GENOMIC DNA]</scope>
    <source>
        <strain evidence="4 5">12322-1</strain>
    </source>
</reference>
<dbReference type="GeneID" id="83039107"/>
<dbReference type="KEGG" id="cke:B5M06_07205"/>
<dbReference type="Proteomes" id="UP000242792">
    <property type="component" value="Chromosome"/>
</dbReference>
<feature type="transmembrane region" description="Helical" evidence="2">
    <location>
        <begin position="12"/>
        <end position="30"/>
    </location>
</feature>
<sequence>MEDFFGFITKNIVAIGTMAAAALVIMAYIANQRFKLWVVDFWATFPVIGTIARLSRDKTKGNNGWLRAEEKLCAAYKPFVNLITRRMFDQRIEYMRKSADLGRTPTPMWAWFLLVILVIAEGMGFSYLLGSWMAREGSANTHTLLMFAIVLVLCVILVALTHFAGHQYYRTSLLRSCFARYKERGSDEYSVHTVALKDDQDIDSREPDFKQTINRVGKHSHDVGSYAGGIIAIIAIAFIAIVSTYMRVQNMEAEMARVVTGEAHVASSSQASGNPFDALLLPESVTSSQNAADSQAKNEEMNAFSKEGLAAFAMLGFIFVITQIVGMGTGYKYGFAGRESDQAFKATGGFSTYEDYLSYYRPLRDMVNGRLKDLQQRIESKSHTKLSLNKSFDDFLREQRAQEMMEDPLTESNPAPETHPAVQPAVPVSAPVHTQPAVTATPPSAPAAPVEAPAPTLAAVQQEMLRLNNADAEKAYFLSLPDSMRSNPALLTWLKERKAVRAAAVQANDLF</sequence>
<accession>A0A1V0BDW9</accession>
<gene>
    <name evidence="4" type="ORF">AS359_03185</name>
    <name evidence="3" type="ORF">B5M06_07205</name>
</gene>
<evidence type="ECO:0000313" key="5">
    <source>
        <dbReference type="Proteomes" id="UP000053300"/>
    </source>
</evidence>
<keyword evidence="2" id="KW-0812">Transmembrane</keyword>